<evidence type="ECO:0000313" key="2">
    <source>
        <dbReference type="EMBL" id="MBB6199363.1"/>
    </source>
</evidence>
<dbReference type="RefSeq" id="WP_260332007.1">
    <property type="nucleotide sequence ID" value="NZ_JACIII010000001.1"/>
</dbReference>
<dbReference type="Proteomes" id="UP000518681">
    <property type="component" value="Unassembled WGS sequence"/>
</dbReference>
<feature type="region of interest" description="Disordered" evidence="1">
    <location>
        <begin position="50"/>
        <end position="79"/>
    </location>
</feature>
<proteinExistence type="predicted"/>
<evidence type="ECO:0000256" key="1">
    <source>
        <dbReference type="SAM" id="MobiDB-lite"/>
    </source>
</evidence>
<evidence type="ECO:0000313" key="3">
    <source>
        <dbReference type="Proteomes" id="UP000518681"/>
    </source>
</evidence>
<name>A0AAW3ULA2_9BURK</name>
<gene>
    <name evidence="2" type="ORF">GGD69_000184</name>
</gene>
<protein>
    <submittedName>
        <fullName evidence="2">ABC-type phosphate transport system substrate-binding protein</fullName>
    </submittedName>
</protein>
<dbReference type="AlphaFoldDB" id="A0AAW3ULA2"/>
<feature type="compositionally biased region" description="Low complexity" evidence="1">
    <location>
        <begin position="67"/>
        <end position="79"/>
    </location>
</feature>
<accession>A0AAW3ULA2</accession>
<sequence length="114" mass="10781">MNPMVSFSKAPEMRAMGEARQAQIRSGLRRTRGLLTAAALCALCVSMTGCGDGSSSSTSNGAGGSGTAANNAAAGAGGASAPVPIVAAPASGACAASGASAAQPLQNTQLVCAP</sequence>
<dbReference type="EMBL" id="JACIIK010000001">
    <property type="protein sequence ID" value="MBB6199363.1"/>
    <property type="molecule type" value="Genomic_DNA"/>
</dbReference>
<organism evidence="2 3">
    <name type="scientific">Paraburkholderia fungorum</name>
    <dbReference type="NCBI Taxonomy" id="134537"/>
    <lineage>
        <taxon>Bacteria</taxon>
        <taxon>Pseudomonadati</taxon>
        <taxon>Pseudomonadota</taxon>
        <taxon>Betaproteobacteria</taxon>
        <taxon>Burkholderiales</taxon>
        <taxon>Burkholderiaceae</taxon>
        <taxon>Paraburkholderia</taxon>
    </lineage>
</organism>
<reference evidence="2 3" key="1">
    <citation type="submission" date="2020-08" db="EMBL/GenBank/DDBJ databases">
        <title>Genomic Encyclopedia of Type Strains, Phase IV (KMG-V): Genome sequencing to study the core and pangenomes of soil and plant-associated prokaryotes.</title>
        <authorList>
            <person name="Whitman W."/>
        </authorList>
    </citation>
    <scope>NUCLEOTIDE SEQUENCE [LARGE SCALE GENOMIC DNA]</scope>
    <source>
        <strain evidence="2 3">SEMIA 4013</strain>
    </source>
</reference>
<comment type="caution">
    <text evidence="2">The sequence shown here is derived from an EMBL/GenBank/DDBJ whole genome shotgun (WGS) entry which is preliminary data.</text>
</comment>
<feature type="region of interest" description="Disordered" evidence="1">
    <location>
        <begin position="1"/>
        <end position="22"/>
    </location>
</feature>